<feature type="transmembrane region" description="Helical" evidence="1">
    <location>
        <begin position="185"/>
        <end position="208"/>
    </location>
</feature>
<evidence type="ECO:0008006" key="4">
    <source>
        <dbReference type="Google" id="ProtNLM"/>
    </source>
</evidence>
<gene>
    <name evidence="2" type="ORF">BDN70DRAFT_280485</name>
</gene>
<organism evidence="2 3">
    <name type="scientific">Pholiota conissans</name>
    <dbReference type="NCBI Taxonomy" id="109636"/>
    <lineage>
        <taxon>Eukaryota</taxon>
        <taxon>Fungi</taxon>
        <taxon>Dikarya</taxon>
        <taxon>Basidiomycota</taxon>
        <taxon>Agaricomycotina</taxon>
        <taxon>Agaricomycetes</taxon>
        <taxon>Agaricomycetidae</taxon>
        <taxon>Agaricales</taxon>
        <taxon>Agaricineae</taxon>
        <taxon>Strophariaceae</taxon>
        <taxon>Pholiota</taxon>
    </lineage>
</organism>
<name>A0A9P5YUW5_9AGAR</name>
<reference evidence="2" key="1">
    <citation type="submission" date="2020-11" db="EMBL/GenBank/DDBJ databases">
        <authorList>
            <consortium name="DOE Joint Genome Institute"/>
            <person name="Ahrendt S."/>
            <person name="Riley R."/>
            <person name="Andreopoulos W."/>
            <person name="Labutti K."/>
            <person name="Pangilinan J."/>
            <person name="Ruiz-Duenas F.J."/>
            <person name="Barrasa J.M."/>
            <person name="Sanchez-Garcia M."/>
            <person name="Camarero S."/>
            <person name="Miyauchi S."/>
            <person name="Serrano A."/>
            <person name="Linde D."/>
            <person name="Babiker R."/>
            <person name="Drula E."/>
            <person name="Ayuso-Fernandez I."/>
            <person name="Pacheco R."/>
            <person name="Padilla G."/>
            <person name="Ferreira P."/>
            <person name="Barriuso J."/>
            <person name="Kellner H."/>
            <person name="Castanera R."/>
            <person name="Alfaro M."/>
            <person name="Ramirez L."/>
            <person name="Pisabarro A.G."/>
            <person name="Kuo A."/>
            <person name="Tritt A."/>
            <person name="Lipzen A."/>
            <person name="He G."/>
            <person name="Yan M."/>
            <person name="Ng V."/>
            <person name="Cullen D."/>
            <person name="Martin F."/>
            <person name="Rosso M.-N."/>
            <person name="Henrissat B."/>
            <person name="Hibbett D."/>
            <person name="Martinez A.T."/>
            <person name="Grigoriev I.V."/>
        </authorList>
    </citation>
    <scope>NUCLEOTIDE SEQUENCE</scope>
    <source>
        <strain evidence="2">CIRM-BRFM 674</strain>
    </source>
</reference>
<keyword evidence="3" id="KW-1185">Reference proteome</keyword>
<dbReference type="AlphaFoldDB" id="A0A9P5YUW5"/>
<evidence type="ECO:0000256" key="1">
    <source>
        <dbReference type="SAM" id="Phobius"/>
    </source>
</evidence>
<sequence length="265" mass="29312">MDACLYFETYNIPAHENDRFFLRDFILLLNPLLLAFRSTTGLPMRRMRHPVRSHLLFCQYAITNANPCQCNTVTYSLMSACGACQGRTYLAWSVWSANCVMVYTDTYPEPLPSGVSVPGWAYLNVEAKDNFDQINARNNANLTASTALPSPTSSNVTSSKSSTLNKATSFTEPSFSSFSSAKANALGGGIVGGLFGISILFGLLYWYFHHRRKINRNGQQLASPTTSTHTSWPVQGQGPYMTQVAHTPAMPSSVSFDIQTYRRAD</sequence>
<protein>
    <recommendedName>
        <fullName evidence="4">Transmembrane protein</fullName>
    </recommendedName>
</protein>
<keyword evidence="1" id="KW-0472">Membrane</keyword>
<comment type="caution">
    <text evidence="2">The sequence shown here is derived from an EMBL/GenBank/DDBJ whole genome shotgun (WGS) entry which is preliminary data.</text>
</comment>
<dbReference type="Proteomes" id="UP000807469">
    <property type="component" value="Unassembled WGS sequence"/>
</dbReference>
<dbReference type="OrthoDB" id="3362711at2759"/>
<evidence type="ECO:0000313" key="2">
    <source>
        <dbReference type="EMBL" id="KAF9475049.1"/>
    </source>
</evidence>
<proteinExistence type="predicted"/>
<keyword evidence="1" id="KW-0812">Transmembrane</keyword>
<dbReference type="EMBL" id="MU155349">
    <property type="protein sequence ID" value="KAF9475049.1"/>
    <property type="molecule type" value="Genomic_DNA"/>
</dbReference>
<evidence type="ECO:0000313" key="3">
    <source>
        <dbReference type="Proteomes" id="UP000807469"/>
    </source>
</evidence>
<keyword evidence="1" id="KW-1133">Transmembrane helix</keyword>
<accession>A0A9P5YUW5</accession>